<dbReference type="Gene3D" id="2.40.50.100">
    <property type="match status" value="1"/>
</dbReference>
<dbReference type="PANTHER" id="PTHR30469:SF15">
    <property type="entry name" value="HLYD FAMILY OF SECRETION PROTEINS"/>
    <property type="match status" value="1"/>
</dbReference>
<evidence type="ECO:0000256" key="2">
    <source>
        <dbReference type="SAM" id="Coils"/>
    </source>
</evidence>
<dbReference type="InterPro" id="IPR058637">
    <property type="entry name" value="YknX-like_C"/>
</dbReference>
<dbReference type="OrthoDB" id="9806939at2"/>
<dbReference type="GO" id="GO:1990281">
    <property type="term" value="C:efflux pump complex"/>
    <property type="evidence" value="ECO:0007669"/>
    <property type="project" value="TreeGrafter"/>
</dbReference>
<dbReference type="PROSITE" id="PS51257">
    <property type="entry name" value="PROKAR_LIPOPROTEIN"/>
    <property type="match status" value="1"/>
</dbReference>
<dbReference type="SUPFAM" id="SSF111369">
    <property type="entry name" value="HlyD-like secretion proteins"/>
    <property type="match status" value="1"/>
</dbReference>
<accession>A0A160MXB9</accession>
<name>A0A160MXB9_9GAMM</name>
<evidence type="ECO:0000256" key="1">
    <source>
        <dbReference type="ARBA" id="ARBA00009477"/>
    </source>
</evidence>
<feature type="domain" description="YknX-like C-terminal permuted SH3-like" evidence="5">
    <location>
        <begin position="291"/>
        <end position="356"/>
    </location>
</feature>
<dbReference type="STRING" id="445710.ATSB10_01600"/>
<dbReference type="PATRIC" id="fig|445710.3.peg.158"/>
<keyword evidence="7" id="KW-1185">Reference proteome</keyword>
<dbReference type="NCBIfam" id="TIGR01730">
    <property type="entry name" value="RND_mfp"/>
    <property type="match status" value="1"/>
</dbReference>
<proteinExistence type="inferred from homology"/>
<dbReference type="GO" id="GO:0015562">
    <property type="term" value="F:efflux transmembrane transporter activity"/>
    <property type="evidence" value="ECO:0007669"/>
    <property type="project" value="TreeGrafter"/>
</dbReference>
<reference evidence="6 7" key="1">
    <citation type="submission" date="2016-02" db="EMBL/GenBank/DDBJ databases">
        <title>Complete genome sequencing and analysis of ATSB10, Dyella thiooxydans isolated from rhizosphere soil of sunflower (Helianthus annuus L.).</title>
        <authorList>
            <person name="Lee Y."/>
            <person name="Hwangbo K."/>
            <person name="Chung H."/>
            <person name="Yoo J."/>
            <person name="Kim K.Y."/>
            <person name="Sa T.M."/>
            <person name="Um Y."/>
            <person name="Madhaiyan M."/>
        </authorList>
    </citation>
    <scope>NUCLEOTIDE SEQUENCE [LARGE SCALE GENOMIC DNA]</scope>
    <source>
        <strain evidence="6 7">ATSB10</strain>
    </source>
</reference>
<comment type="similarity">
    <text evidence="1">Belongs to the membrane fusion protein (MFP) (TC 8.A.1) family.</text>
</comment>
<dbReference type="AlphaFoldDB" id="A0A160MXB9"/>
<dbReference type="Pfam" id="PF25989">
    <property type="entry name" value="YknX_C"/>
    <property type="match status" value="1"/>
</dbReference>
<organism evidence="6 7">
    <name type="scientific">Dyella thiooxydans</name>
    <dbReference type="NCBI Taxonomy" id="445710"/>
    <lineage>
        <taxon>Bacteria</taxon>
        <taxon>Pseudomonadati</taxon>
        <taxon>Pseudomonadota</taxon>
        <taxon>Gammaproteobacteria</taxon>
        <taxon>Lysobacterales</taxon>
        <taxon>Rhodanobacteraceae</taxon>
        <taxon>Dyella</taxon>
    </lineage>
</organism>
<dbReference type="InterPro" id="IPR006143">
    <property type="entry name" value="RND_pump_MFP"/>
</dbReference>
<dbReference type="KEGG" id="dtx:ATSB10_01600"/>
<sequence length="360" mass="36748">MTPKLPPTRLLLLASPLLLAALLAACGGSAGGDDDDDAAPSAKGVVAVQTVTPTRAAFHATVEAWGRAVTDPARSRTLSLGHGGQVEALEVAPGQRVKRGQALLAIAPDPAARAAVAQAQSALTLAKNELQRTQQLASQRLATQSQLAAARKNLADAEAALQAQRALGGGAARETLAAPADGVVTSISVARGERFAANAPLLGFAPDHALVAELGVPPPAGPQLKPGQTVELDNVYGDGKALTGAVTVVGQAVDPQSRLLPVRATLPADAALADGTAVHARIQVSDITAWSVPRAAVLHDDHGDYLFQVQGDKAHRVDVTLRSGDGDPVGVDGPLDAKAKVIVQGVYELSDGDRVREASK</sequence>
<feature type="chain" id="PRO_5007818381" evidence="3">
    <location>
        <begin position="21"/>
        <end position="360"/>
    </location>
</feature>
<evidence type="ECO:0000313" key="7">
    <source>
        <dbReference type="Proteomes" id="UP000077255"/>
    </source>
</evidence>
<feature type="domain" description="Multidrug resistance protein MdtA-like barrel-sandwich hybrid" evidence="4">
    <location>
        <begin position="84"/>
        <end position="197"/>
    </location>
</feature>
<protein>
    <submittedName>
        <fullName evidence="6">Uncharacterized protein</fullName>
    </submittedName>
</protein>
<evidence type="ECO:0000313" key="6">
    <source>
        <dbReference type="EMBL" id="AND67614.1"/>
    </source>
</evidence>
<dbReference type="Gene3D" id="2.40.30.170">
    <property type="match status" value="1"/>
</dbReference>
<dbReference type="Pfam" id="PF25917">
    <property type="entry name" value="BSH_RND"/>
    <property type="match status" value="1"/>
</dbReference>
<keyword evidence="3" id="KW-0732">Signal</keyword>
<dbReference type="InterPro" id="IPR058625">
    <property type="entry name" value="MdtA-like_BSH"/>
</dbReference>
<dbReference type="EMBL" id="CP014841">
    <property type="protein sequence ID" value="AND67614.1"/>
    <property type="molecule type" value="Genomic_DNA"/>
</dbReference>
<evidence type="ECO:0000259" key="4">
    <source>
        <dbReference type="Pfam" id="PF25917"/>
    </source>
</evidence>
<keyword evidence="2" id="KW-0175">Coiled coil</keyword>
<evidence type="ECO:0000259" key="5">
    <source>
        <dbReference type="Pfam" id="PF25989"/>
    </source>
</evidence>
<dbReference type="Gene3D" id="2.40.420.20">
    <property type="match status" value="1"/>
</dbReference>
<feature type="coiled-coil region" evidence="2">
    <location>
        <begin position="116"/>
        <end position="167"/>
    </location>
</feature>
<dbReference type="PANTHER" id="PTHR30469">
    <property type="entry name" value="MULTIDRUG RESISTANCE PROTEIN MDTA"/>
    <property type="match status" value="1"/>
</dbReference>
<dbReference type="Proteomes" id="UP000077255">
    <property type="component" value="Chromosome"/>
</dbReference>
<feature type="signal peptide" evidence="3">
    <location>
        <begin position="1"/>
        <end position="20"/>
    </location>
</feature>
<dbReference type="Gene3D" id="1.10.287.470">
    <property type="entry name" value="Helix hairpin bin"/>
    <property type="match status" value="1"/>
</dbReference>
<gene>
    <name evidence="6" type="ORF">ATSB10_01600</name>
</gene>
<dbReference type="RefSeq" id="WP_063669979.1">
    <property type="nucleotide sequence ID" value="NZ_CP014841.1"/>
</dbReference>
<evidence type="ECO:0000256" key="3">
    <source>
        <dbReference type="SAM" id="SignalP"/>
    </source>
</evidence>